<dbReference type="Gene3D" id="2.30.29.30">
    <property type="entry name" value="Pleckstrin-homology domain (PH domain)/Phosphotyrosine-binding domain (PTB)"/>
    <property type="match status" value="1"/>
</dbReference>
<protein>
    <recommendedName>
        <fullName evidence="1">GRAM domain-containing protein</fullName>
    </recommendedName>
</protein>
<reference evidence="2 3" key="1">
    <citation type="submission" date="2014-04" db="EMBL/GenBank/DDBJ databases">
        <authorList>
            <consortium name="International Citrus Genome Consortium"/>
            <person name="Gmitter F."/>
            <person name="Chen C."/>
            <person name="Farmerie W."/>
            <person name="Harkins T."/>
            <person name="Desany B."/>
            <person name="Mohiuddin M."/>
            <person name="Kodira C."/>
            <person name="Borodovsky M."/>
            <person name="Lomsadze A."/>
            <person name="Burns P."/>
            <person name="Jenkins J."/>
            <person name="Prochnik S."/>
            <person name="Shu S."/>
            <person name="Chapman J."/>
            <person name="Pitluck S."/>
            <person name="Schmutz J."/>
            <person name="Rokhsar D."/>
        </authorList>
    </citation>
    <scope>NUCLEOTIDE SEQUENCE</scope>
</reference>
<proteinExistence type="predicted"/>
<dbReference type="SUPFAM" id="SSF50729">
    <property type="entry name" value="PH domain-like"/>
    <property type="match status" value="1"/>
</dbReference>
<dbReference type="InterPro" id="IPR004182">
    <property type="entry name" value="GRAM"/>
</dbReference>
<sequence>MAAPRPRSTRSTSLRDSDKLEGTACWDALEWTKIEPVTSSVSHANLDLLLDAERIVVEGYGVVLVNTDEAGTLIVTNFRILFLSEGTRNIIALGTIPLAAIEKLNKM</sequence>
<organism evidence="2 3">
    <name type="scientific">Citrus sinensis</name>
    <name type="common">Sweet orange</name>
    <name type="synonym">Citrus aurantium var. sinensis</name>
    <dbReference type="NCBI Taxonomy" id="2711"/>
    <lineage>
        <taxon>Eukaryota</taxon>
        <taxon>Viridiplantae</taxon>
        <taxon>Streptophyta</taxon>
        <taxon>Embryophyta</taxon>
        <taxon>Tracheophyta</taxon>
        <taxon>Spermatophyta</taxon>
        <taxon>Magnoliopsida</taxon>
        <taxon>eudicotyledons</taxon>
        <taxon>Gunneridae</taxon>
        <taxon>Pentapetalae</taxon>
        <taxon>rosids</taxon>
        <taxon>malvids</taxon>
        <taxon>Sapindales</taxon>
        <taxon>Rutaceae</taxon>
        <taxon>Aurantioideae</taxon>
        <taxon>Citrus</taxon>
    </lineage>
</organism>
<dbReference type="AlphaFoldDB" id="A0A067DPK8"/>
<name>A0A067DPK8_CITSI</name>
<evidence type="ECO:0000313" key="3">
    <source>
        <dbReference type="Proteomes" id="UP000027120"/>
    </source>
</evidence>
<feature type="domain" description="GRAM" evidence="1">
    <location>
        <begin position="40"/>
        <end position="107"/>
    </location>
</feature>
<dbReference type="Proteomes" id="UP000027120">
    <property type="component" value="Unassembled WGS sequence"/>
</dbReference>
<dbReference type="SMART" id="SM00568">
    <property type="entry name" value="GRAM"/>
    <property type="match status" value="1"/>
</dbReference>
<keyword evidence="3" id="KW-1185">Reference proteome</keyword>
<feature type="non-terminal residue" evidence="2">
    <location>
        <position position="107"/>
    </location>
</feature>
<dbReference type="EMBL" id="KK785919">
    <property type="protein sequence ID" value="KDO40541.1"/>
    <property type="molecule type" value="Genomic_DNA"/>
</dbReference>
<evidence type="ECO:0000259" key="1">
    <source>
        <dbReference type="SMART" id="SM00568"/>
    </source>
</evidence>
<dbReference type="InterPro" id="IPR011993">
    <property type="entry name" value="PH-like_dom_sf"/>
</dbReference>
<gene>
    <name evidence="2" type="ORF">CISIN_1g0479712mg</name>
</gene>
<accession>A0A067DPK8</accession>
<dbReference type="STRING" id="2711.A0A067DPK8"/>
<evidence type="ECO:0000313" key="2">
    <source>
        <dbReference type="EMBL" id="KDO40541.1"/>
    </source>
</evidence>